<evidence type="ECO:0000256" key="1">
    <source>
        <dbReference type="ARBA" id="ARBA00022763"/>
    </source>
</evidence>
<dbReference type="PANTHER" id="PTHR35369:SF2">
    <property type="entry name" value="BLR3025 PROTEIN"/>
    <property type="match status" value="1"/>
</dbReference>
<sequence length="486" mass="52480">MPPERVVTLHLVDWPREDPRAGSAAARGADPEEAPPDFAPVFAKLTDLVPAIEELRPGLVAMRARGPVRYYGGERAVAEALLEFARAEGLGHARVGIADGRFAAELAASADPDPVDGIRIVEPGGGAAFLSELPVAWATDEKLGQLLPGLGIYTLGAFAALPEDAVRARFGPAGVLAHRHARGEDGERGEPVRAQQAARDFALSLDFEPPIAGTEQLTFACSSLVERFIGALTEERLVCTSLRVTLTDDIGIRHERDWAHPRFFSPQDALARLRWQSESLVAGFTGAEERAGAGIATVRIAPVRTDRIASHEPGLWTSGPDERVHHHLSRAQGLLGPGGVGTVSLDGGRLLLERQRFTHWGSAPKRDRAPGPWPGALSAPLPTLVFSPPLRARLLDEAGSVVGVDAEDLLAATPYALRVEGHRSPGAVRGWSKPWPIREHWWDGRPERFRLQLELDTGDSWLLLARVRPGESDGATATWFAEGKYD</sequence>
<dbReference type="PANTHER" id="PTHR35369">
    <property type="entry name" value="BLR3025 PROTEIN-RELATED"/>
    <property type="match status" value="1"/>
</dbReference>
<name>A0A852R0T7_9MICO</name>
<organism evidence="2 3">
    <name type="scientific">Leucobacter aridicollis</name>
    <dbReference type="NCBI Taxonomy" id="283878"/>
    <lineage>
        <taxon>Bacteria</taxon>
        <taxon>Bacillati</taxon>
        <taxon>Actinomycetota</taxon>
        <taxon>Actinomycetes</taxon>
        <taxon>Micrococcales</taxon>
        <taxon>Microbacteriaceae</taxon>
        <taxon>Leucobacter</taxon>
    </lineage>
</organism>
<proteinExistence type="predicted"/>
<dbReference type="GO" id="GO:0006281">
    <property type="term" value="P:DNA repair"/>
    <property type="evidence" value="ECO:0007669"/>
    <property type="project" value="TreeGrafter"/>
</dbReference>
<gene>
    <name evidence="2" type="ORF">BJ960_002004</name>
</gene>
<keyword evidence="1" id="KW-0227">DNA damage</keyword>
<dbReference type="Proteomes" id="UP000586095">
    <property type="component" value="Unassembled WGS sequence"/>
</dbReference>
<dbReference type="EMBL" id="JACCBD010000001">
    <property type="protein sequence ID" value="NYD27201.1"/>
    <property type="molecule type" value="Genomic_DNA"/>
</dbReference>
<protein>
    <submittedName>
        <fullName evidence="2">Protein ImuB</fullName>
    </submittedName>
</protein>
<dbReference type="InterPro" id="IPR050356">
    <property type="entry name" value="SulA_CellDiv_inhibitor"/>
</dbReference>
<dbReference type="InterPro" id="IPR043502">
    <property type="entry name" value="DNA/RNA_pol_sf"/>
</dbReference>
<dbReference type="RefSeq" id="WP_185987194.1">
    <property type="nucleotide sequence ID" value="NZ_BAAALZ010000001.1"/>
</dbReference>
<accession>A0A852R0T7</accession>
<dbReference type="AlphaFoldDB" id="A0A852R0T7"/>
<reference evidence="2 3" key="1">
    <citation type="submission" date="2020-07" db="EMBL/GenBank/DDBJ databases">
        <title>Sequencing the genomes of 1000 actinobacteria strains.</title>
        <authorList>
            <person name="Klenk H.-P."/>
        </authorList>
    </citation>
    <scope>NUCLEOTIDE SEQUENCE [LARGE SCALE GENOMIC DNA]</scope>
    <source>
        <strain evidence="2 3">DSM 17380</strain>
    </source>
</reference>
<comment type="caution">
    <text evidence="2">The sequence shown here is derived from an EMBL/GenBank/DDBJ whole genome shotgun (WGS) entry which is preliminary data.</text>
</comment>
<keyword evidence="3" id="KW-1185">Reference proteome</keyword>
<evidence type="ECO:0000313" key="2">
    <source>
        <dbReference type="EMBL" id="NYD27201.1"/>
    </source>
</evidence>
<dbReference type="SUPFAM" id="SSF56672">
    <property type="entry name" value="DNA/RNA polymerases"/>
    <property type="match status" value="1"/>
</dbReference>
<evidence type="ECO:0000313" key="3">
    <source>
        <dbReference type="Proteomes" id="UP000586095"/>
    </source>
</evidence>